<reference evidence="10" key="1">
    <citation type="journal article" date="2018" name="Int. J. Syst. Evol. Microbiol.">
        <title>Jatrophihabitans telluris sp. nov., isolated from sediment soil of lava forest wetlands and the emended description of the genus Jatrophihabitans.</title>
        <authorList>
            <person name="Lee K.C."/>
            <person name="Suh M.K."/>
            <person name="Eom M.K."/>
            <person name="Kim K.K."/>
            <person name="Kim J.S."/>
            <person name="Kim D.S."/>
            <person name="Ko S.H."/>
            <person name="Shin Y.K."/>
            <person name="Lee J.S."/>
        </authorList>
    </citation>
    <scope>NUCLEOTIDE SEQUENCE</scope>
    <source>
        <strain evidence="10">N237</strain>
    </source>
</reference>
<evidence type="ECO:0000313" key="10">
    <source>
        <dbReference type="EMBL" id="UQX87938.1"/>
    </source>
</evidence>
<gene>
    <name evidence="10" type="primary">flgK</name>
    <name evidence="10" type="ORF">M6D93_16770</name>
</gene>
<evidence type="ECO:0000313" key="11">
    <source>
        <dbReference type="Proteomes" id="UP001056336"/>
    </source>
</evidence>
<keyword evidence="10" id="KW-0966">Cell projection</keyword>
<evidence type="ECO:0000256" key="2">
    <source>
        <dbReference type="ARBA" id="ARBA00004613"/>
    </source>
</evidence>
<evidence type="ECO:0000259" key="9">
    <source>
        <dbReference type="Pfam" id="PF22638"/>
    </source>
</evidence>
<keyword evidence="5" id="KW-0964">Secreted</keyword>
<evidence type="ECO:0000256" key="3">
    <source>
        <dbReference type="ARBA" id="ARBA00009677"/>
    </source>
</evidence>
<evidence type="ECO:0000259" key="8">
    <source>
        <dbReference type="Pfam" id="PF06429"/>
    </source>
</evidence>
<sequence length="453" mass="45512">MSGSFAGLVTASQSLAAQRYALEVTGQNISNANTPGYTRQRADLTTVGTVGNVPAMYATQRNSATGGVKVSSVSRLNDDVLDARVRTEHDKNSYASTSATQLSGVQTLFDEPSDNGLAEQLSDFWKSFTDVSTHPADLSSRSVVLQKAATVASTLNTTAAALNDLQASATAGLNQTVSDVNTMAGSLAQVNAAISIGKATGTDTNSLQDQRDQLLVKLSDAAGTQATLQPDGSATVTLGGQTLVAGNTATAVAVSGTSLTVGGAAAGSAGGKAQGLVDALTTTFPNYAAKLDAVAQAVADTANTAHEAGYDLSGTAGGPLFSGTTAASISVAITDPTKIAASSTPGGNLGGDNALAMANLGTTAGATGPDAVYSNLVTTLGSDVQRASQSATVQASVTTSVDAQQQSVAGVSYDEETANMLTYQRAYQASSRVLTTVDEMLDTLINRTGKAGL</sequence>
<dbReference type="InterPro" id="IPR001444">
    <property type="entry name" value="Flag_bb_rod_N"/>
</dbReference>
<keyword evidence="10" id="KW-0282">Flagellum</keyword>
<evidence type="ECO:0000259" key="7">
    <source>
        <dbReference type="Pfam" id="PF00460"/>
    </source>
</evidence>
<reference evidence="10" key="2">
    <citation type="submission" date="2022-05" db="EMBL/GenBank/DDBJ databases">
        <authorList>
            <person name="Kim J.-S."/>
            <person name="Lee K."/>
            <person name="Suh M."/>
            <person name="Eom M."/>
            <person name="Kim J.-S."/>
            <person name="Kim D.-S."/>
            <person name="Ko S.-H."/>
            <person name="Shin Y."/>
            <person name="Lee J.-S."/>
        </authorList>
    </citation>
    <scope>NUCLEOTIDE SEQUENCE</scope>
    <source>
        <strain evidence="10">N237</strain>
    </source>
</reference>
<dbReference type="PANTHER" id="PTHR30033:SF1">
    <property type="entry name" value="FLAGELLAR HOOK-ASSOCIATED PROTEIN 1"/>
    <property type="match status" value="1"/>
</dbReference>
<dbReference type="EMBL" id="CP097332">
    <property type="protein sequence ID" value="UQX87938.1"/>
    <property type="molecule type" value="Genomic_DNA"/>
</dbReference>
<dbReference type="InterPro" id="IPR002371">
    <property type="entry name" value="FlgK"/>
</dbReference>
<evidence type="ECO:0000256" key="4">
    <source>
        <dbReference type="ARBA" id="ARBA00016244"/>
    </source>
</evidence>
<comment type="subcellular location">
    <subcellularLocation>
        <location evidence="1">Bacterial flagellum</location>
    </subcellularLocation>
    <subcellularLocation>
        <location evidence="2">Secreted</location>
    </subcellularLocation>
</comment>
<feature type="domain" description="Flagellar hook-associated protein FlgK helical" evidence="9">
    <location>
        <begin position="103"/>
        <end position="321"/>
    </location>
</feature>
<keyword evidence="11" id="KW-1185">Reference proteome</keyword>
<keyword evidence="10" id="KW-0969">Cilium</keyword>
<dbReference type="Proteomes" id="UP001056336">
    <property type="component" value="Chromosome"/>
</dbReference>
<proteinExistence type="inferred from homology"/>
<evidence type="ECO:0000256" key="1">
    <source>
        <dbReference type="ARBA" id="ARBA00004365"/>
    </source>
</evidence>
<dbReference type="PANTHER" id="PTHR30033">
    <property type="entry name" value="FLAGELLAR HOOK-ASSOCIATED PROTEIN 1"/>
    <property type="match status" value="1"/>
</dbReference>
<name>A0ABY4QWU6_9ACTN</name>
<feature type="domain" description="Flagellar basal body rod protein N-terminal" evidence="7">
    <location>
        <begin position="10"/>
        <end position="38"/>
    </location>
</feature>
<evidence type="ECO:0000256" key="5">
    <source>
        <dbReference type="ARBA" id="ARBA00022525"/>
    </source>
</evidence>
<accession>A0ABY4QWU6</accession>
<dbReference type="Pfam" id="PF22638">
    <property type="entry name" value="FlgK_D1"/>
    <property type="match status" value="1"/>
</dbReference>
<dbReference type="InterPro" id="IPR053927">
    <property type="entry name" value="FlgK_helical"/>
</dbReference>
<dbReference type="RefSeq" id="WP_249770953.1">
    <property type="nucleotide sequence ID" value="NZ_CP097332.1"/>
</dbReference>
<dbReference type="NCBIfam" id="TIGR02492">
    <property type="entry name" value="flgK_ends"/>
    <property type="match status" value="1"/>
</dbReference>
<evidence type="ECO:0000256" key="6">
    <source>
        <dbReference type="ARBA" id="ARBA00023143"/>
    </source>
</evidence>
<protein>
    <recommendedName>
        <fullName evidence="4">Flagellar hook-associated protein 1</fullName>
    </recommendedName>
</protein>
<dbReference type="Pfam" id="PF06429">
    <property type="entry name" value="Flg_bbr_C"/>
    <property type="match status" value="1"/>
</dbReference>
<feature type="domain" description="Flagellar basal-body/hook protein C-terminal" evidence="8">
    <location>
        <begin position="409"/>
        <end position="446"/>
    </location>
</feature>
<dbReference type="SUPFAM" id="SSF64518">
    <property type="entry name" value="Phase 1 flagellin"/>
    <property type="match status" value="1"/>
</dbReference>
<dbReference type="InterPro" id="IPR010930">
    <property type="entry name" value="Flg_bb/hook_C_dom"/>
</dbReference>
<keyword evidence="6" id="KW-0975">Bacterial flagellum</keyword>
<dbReference type="Pfam" id="PF00460">
    <property type="entry name" value="Flg_bb_rod"/>
    <property type="match status" value="1"/>
</dbReference>
<comment type="similarity">
    <text evidence="3">Belongs to the flagella basal body rod proteins family.</text>
</comment>
<organism evidence="10 11">
    <name type="scientific">Jatrophihabitans telluris</name>
    <dbReference type="NCBI Taxonomy" id="2038343"/>
    <lineage>
        <taxon>Bacteria</taxon>
        <taxon>Bacillati</taxon>
        <taxon>Actinomycetota</taxon>
        <taxon>Actinomycetes</taxon>
        <taxon>Jatrophihabitantales</taxon>
        <taxon>Jatrophihabitantaceae</taxon>
        <taxon>Jatrophihabitans</taxon>
    </lineage>
</organism>